<evidence type="ECO:0000313" key="1">
    <source>
        <dbReference type="EMBL" id="ORX61730.1"/>
    </source>
</evidence>
<accession>A0A1X2GUP5</accession>
<comment type="caution">
    <text evidence="1">The sequence shown here is derived from an EMBL/GenBank/DDBJ whole genome shotgun (WGS) entry which is preliminary data.</text>
</comment>
<dbReference type="Pfam" id="PF12855">
    <property type="entry name" value="Ecl1"/>
    <property type="match status" value="1"/>
</dbReference>
<proteinExistence type="predicted"/>
<dbReference type="AlphaFoldDB" id="A0A1X2GUP5"/>
<keyword evidence="2" id="KW-1185">Reference proteome</keyword>
<name>A0A1X2GUP5_9FUNG</name>
<reference evidence="1 2" key="1">
    <citation type="submission" date="2016-07" db="EMBL/GenBank/DDBJ databases">
        <title>Pervasive Adenine N6-methylation of Active Genes in Fungi.</title>
        <authorList>
            <consortium name="DOE Joint Genome Institute"/>
            <person name="Mondo S.J."/>
            <person name="Dannebaum R.O."/>
            <person name="Kuo R.C."/>
            <person name="Labutti K."/>
            <person name="Haridas S."/>
            <person name="Kuo A."/>
            <person name="Salamov A."/>
            <person name="Ahrendt S.R."/>
            <person name="Lipzen A."/>
            <person name="Sullivan W."/>
            <person name="Andreopoulos W.B."/>
            <person name="Clum A."/>
            <person name="Lindquist E."/>
            <person name="Daum C."/>
            <person name="Ramamoorthy G.K."/>
            <person name="Gryganskyi A."/>
            <person name="Culley D."/>
            <person name="Magnuson J.K."/>
            <person name="James T.Y."/>
            <person name="O'Malley M.A."/>
            <person name="Stajich J.E."/>
            <person name="Spatafora J.W."/>
            <person name="Visel A."/>
            <person name="Grigoriev I.V."/>
        </authorList>
    </citation>
    <scope>NUCLEOTIDE SEQUENCE [LARGE SCALE GENOMIC DNA]</scope>
    <source>
        <strain evidence="1 2">NRRL 3301</strain>
    </source>
</reference>
<dbReference type="EMBL" id="MCGT01000003">
    <property type="protein sequence ID" value="ORX61730.1"/>
    <property type="molecule type" value="Genomic_DNA"/>
</dbReference>
<sequence>MCDLHWCPACDKAIDSDSLYCSEQCYTADALRHHPLCGQECPLLATLPKIHRPPCTCMITRPAKASSAPPQITKTCSYSLSPQFNDTNLQFISFEYNR</sequence>
<dbReference type="InterPro" id="IPR024368">
    <property type="entry name" value="Ecl1/2/3"/>
</dbReference>
<gene>
    <name evidence="1" type="ORF">DM01DRAFT_1395485</name>
</gene>
<dbReference type="Proteomes" id="UP000242146">
    <property type="component" value="Unassembled WGS sequence"/>
</dbReference>
<evidence type="ECO:0000313" key="2">
    <source>
        <dbReference type="Proteomes" id="UP000242146"/>
    </source>
</evidence>
<dbReference type="OrthoDB" id="2380640at2759"/>
<organism evidence="1 2">
    <name type="scientific">Hesseltinella vesiculosa</name>
    <dbReference type="NCBI Taxonomy" id="101127"/>
    <lineage>
        <taxon>Eukaryota</taxon>
        <taxon>Fungi</taxon>
        <taxon>Fungi incertae sedis</taxon>
        <taxon>Mucoromycota</taxon>
        <taxon>Mucoromycotina</taxon>
        <taxon>Mucoromycetes</taxon>
        <taxon>Mucorales</taxon>
        <taxon>Cunninghamellaceae</taxon>
        <taxon>Hesseltinella</taxon>
    </lineage>
</organism>
<protein>
    <submittedName>
        <fullName evidence="1">Uncharacterized protein</fullName>
    </submittedName>
</protein>